<sequence length="215" mass="22739">MLPPAQVQGDTRTGRDWLIVTLAGLLLGGVTFLLQATGLTWLANSTATWAATAYLVGTLTSWSLWRSPLYGVTTLWIGLTVWYVGAEILPGHFGWATLGEAGIWLGAAVMAGSVFGYAGACRRYCVRPWSFLGIGVIGGVLLWEGLYRLFVLAPDQPGNTQEIAGGTMLGCGVLAALLLPRTLQDRWYALGVTAAVTALGAPAAPLFQLILESNA</sequence>
<dbReference type="AlphaFoldDB" id="A0A7W7CJX5"/>
<feature type="transmembrane region" description="Helical" evidence="1">
    <location>
        <begin position="17"/>
        <end position="35"/>
    </location>
</feature>
<dbReference type="EMBL" id="JACHMH010000001">
    <property type="protein sequence ID" value="MBB4681166.1"/>
    <property type="molecule type" value="Genomic_DNA"/>
</dbReference>
<dbReference type="Proteomes" id="UP000533598">
    <property type="component" value="Unassembled WGS sequence"/>
</dbReference>
<dbReference type="Pfam" id="PF20128">
    <property type="entry name" value="DUF6518"/>
    <property type="match status" value="1"/>
</dbReference>
<evidence type="ECO:0000313" key="3">
    <source>
        <dbReference type="Proteomes" id="UP000533598"/>
    </source>
</evidence>
<feature type="transmembrane region" description="Helical" evidence="1">
    <location>
        <begin position="163"/>
        <end position="180"/>
    </location>
</feature>
<evidence type="ECO:0000256" key="1">
    <source>
        <dbReference type="SAM" id="Phobius"/>
    </source>
</evidence>
<dbReference type="RefSeq" id="WP_185007535.1">
    <property type="nucleotide sequence ID" value="NZ_BAAAUI010000045.1"/>
</dbReference>
<comment type="caution">
    <text evidence="2">The sequence shown here is derived from an EMBL/GenBank/DDBJ whole genome shotgun (WGS) entry which is preliminary data.</text>
</comment>
<reference evidence="2 3" key="1">
    <citation type="submission" date="2020-08" db="EMBL/GenBank/DDBJ databases">
        <title>Sequencing the genomes of 1000 actinobacteria strains.</title>
        <authorList>
            <person name="Klenk H.-P."/>
        </authorList>
    </citation>
    <scope>NUCLEOTIDE SEQUENCE [LARGE SCALE GENOMIC DNA]</scope>
    <source>
        <strain evidence="2 3">DSM 44230</strain>
    </source>
</reference>
<proteinExistence type="predicted"/>
<feature type="transmembrane region" description="Helical" evidence="1">
    <location>
        <begin position="101"/>
        <end position="119"/>
    </location>
</feature>
<gene>
    <name evidence="2" type="ORF">HNR67_007284</name>
</gene>
<keyword evidence="1" id="KW-1133">Transmembrane helix</keyword>
<keyword evidence="3" id="KW-1185">Reference proteome</keyword>
<feature type="transmembrane region" description="Helical" evidence="1">
    <location>
        <begin position="187"/>
        <end position="211"/>
    </location>
</feature>
<accession>A0A7W7CJX5</accession>
<name>A0A7W7CJX5_9PSEU</name>
<organism evidence="2 3">
    <name type="scientific">Crossiella cryophila</name>
    <dbReference type="NCBI Taxonomy" id="43355"/>
    <lineage>
        <taxon>Bacteria</taxon>
        <taxon>Bacillati</taxon>
        <taxon>Actinomycetota</taxon>
        <taxon>Actinomycetes</taxon>
        <taxon>Pseudonocardiales</taxon>
        <taxon>Pseudonocardiaceae</taxon>
        <taxon>Crossiella</taxon>
    </lineage>
</organism>
<feature type="transmembrane region" description="Helical" evidence="1">
    <location>
        <begin position="69"/>
        <end position="89"/>
    </location>
</feature>
<feature type="transmembrane region" description="Helical" evidence="1">
    <location>
        <begin position="131"/>
        <end position="151"/>
    </location>
</feature>
<keyword evidence="1" id="KW-0472">Membrane</keyword>
<dbReference type="InterPro" id="IPR045393">
    <property type="entry name" value="DUF6518"/>
</dbReference>
<protein>
    <submittedName>
        <fullName evidence="2">Uncharacterized protein</fullName>
    </submittedName>
</protein>
<keyword evidence="1" id="KW-0812">Transmembrane</keyword>
<evidence type="ECO:0000313" key="2">
    <source>
        <dbReference type="EMBL" id="MBB4681166.1"/>
    </source>
</evidence>